<feature type="domain" description="C2" evidence="2">
    <location>
        <begin position="1"/>
        <end position="116"/>
    </location>
</feature>
<dbReference type="Proteomes" id="UP000789831">
    <property type="component" value="Unassembled WGS sequence"/>
</dbReference>
<proteinExistence type="inferred from homology"/>
<dbReference type="PROSITE" id="PS50004">
    <property type="entry name" value="C2"/>
    <property type="match status" value="1"/>
</dbReference>
<dbReference type="SUPFAM" id="SSF53300">
    <property type="entry name" value="vWA-like"/>
    <property type="match status" value="1"/>
</dbReference>
<dbReference type="InterPro" id="IPR035892">
    <property type="entry name" value="C2_domain_sf"/>
</dbReference>
<dbReference type="Pfam" id="PF00168">
    <property type="entry name" value="C2"/>
    <property type="match status" value="1"/>
</dbReference>
<feature type="domain" description="VWFA" evidence="3">
    <location>
        <begin position="297"/>
        <end position="510"/>
    </location>
</feature>
<dbReference type="SMART" id="SM00239">
    <property type="entry name" value="C2"/>
    <property type="match status" value="1"/>
</dbReference>
<sequence length="599" mass="67155">MNAHSQVELKLSCKNLPDLDYFSKSDPQVVLFVQDLNTQQWVDSRQKTEVVMNNLNPKFVTSFVLDYHFEMLQKLRFTVVDVDKHDNSDWKVQEYVGSFETDLGSIVGSPYNRVIGKLIDSNHPDKNRGSIVIFGEEVSITKRIVNLQFQAHNVIKKSIFSSSKPKIFFVVGRANEDGTYSPVYKSGLTSPSLFWPVFSIKESLLCNGDQDRGLEILIKKQKENGNHRLLAKSTVTLRELLSTTTNNKPFQLSRINASGEPEKEKSSKNQSYIRVIQCSVQEEPSFLDYIGGGTEINLVVGIDFTQSNGSPHDIKSLHYIDERGENDYQKTIRSVGAILQAYDHDKKIPVYGFGGKFGGVLSHAYPLNGDFKNPEVKGVEGILAAYLQTINNVELYGPTNFSPIIKQTADTVRQNLASGRDNVYYILLIITDMDTTVRTIVEASSLPFSIVIVGVGNANFTAMHDLDADYTALEANNKKAERDIVQFVAMREFESAASHHLLPKAVLEEIPDQIMSYMQKHAIGPRPFKRIETEMQLNLSSGDNDPPPAYPGDQPSDIQVFLYTEGIESAHGFRYIINNISRTIPEIVVSVNIDPNNMP</sequence>
<dbReference type="GO" id="GO:0005886">
    <property type="term" value="C:plasma membrane"/>
    <property type="evidence" value="ECO:0007669"/>
    <property type="project" value="TreeGrafter"/>
</dbReference>
<dbReference type="Pfam" id="PF07002">
    <property type="entry name" value="Copine"/>
    <property type="match status" value="1"/>
</dbReference>
<name>A0A9N9A041_9GLOM</name>
<dbReference type="Gene3D" id="2.60.40.150">
    <property type="entry name" value="C2 domain"/>
    <property type="match status" value="1"/>
</dbReference>
<comment type="caution">
    <text evidence="4">The sequence shown here is derived from an EMBL/GenBank/DDBJ whole genome shotgun (WGS) entry which is preliminary data.</text>
</comment>
<evidence type="ECO:0000256" key="1">
    <source>
        <dbReference type="ARBA" id="ARBA00009048"/>
    </source>
</evidence>
<dbReference type="CDD" id="cd04048">
    <property type="entry name" value="C2A_Copine"/>
    <property type="match status" value="1"/>
</dbReference>
<dbReference type="InterPro" id="IPR010734">
    <property type="entry name" value="Copine_C"/>
</dbReference>
<organism evidence="4 5">
    <name type="scientific">Ambispora gerdemannii</name>
    <dbReference type="NCBI Taxonomy" id="144530"/>
    <lineage>
        <taxon>Eukaryota</taxon>
        <taxon>Fungi</taxon>
        <taxon>Fungi incertae sedis</taxon>
        <taxon>Mucoromycota</taxon>
        <taxon>Glomeromycotina</taxon>
        <taxon>Glomeromycetes</taxon>
        <taxon>Archaeosporales</taxon>
        <taxon>Ambisporaceae</taxon>
        <taxon>Ambispora</taxon>
    </lineage>
</organism>
<evidence type="ECO:0000259" key="2">
    <source>
        <dbReference type="PROSITE" id="PS50004"/>
    </source>
</evidence>
<evidence type="ECO:0000313" key="4">
    <source>
        <dbReference type="EMBL" id="CAG8512474.1"/>
    </source>
</evidence>
<dbReference type="InterPro" id="IPR002035">
    <property type="entry name" value="VWF_A"/>
</dbReference>
<gene>
    <name evidence="4" type="ORF">AGERDE_LOCUS4813</name>
</gene>
<dbReference type="PANTHER" id="PTHR10857:SF106">
    <property type="entry name" value="C2 DOMAIN-CONTAINING PROTEIN"/>
    <property type="match status" value="1"/>
</dbReference>
<protein>
    <submittedName>
        <fullName evidence="4">11886_t:CDS:1</fullName>
    </submittedName>
</protein>
<accession>A0A9N9A041</accession>
<comment type="similarity">
    <text evidence="1">Belongs to the copine family.</text>
</comment>
<dbReference type="InterPro" id="IPR045052">
    <property type="entry name" value="Copine"/>
</dbReference>
<dbReference type="InterPro" id="IPR000008">
    <property type="entry name" value="C2_dom"/>
</dbReference>
<dbReference type="GO" id="GO:0071277">
    <property type="term" value="P:cellular response to calcium ion"/>
    <property type="evidence" value="ECO:0007669"/>
    <property type="project" value="TreeGrafter"/>
</dbReference>
<dbReference type="SUPFAM" id="SSF49562">
    <property type="entry name" value="C2 domain (Calcium/lipid-binding domain, CaLB)"/>
    <property type="match status" value="1"/>
</dbReference>
<dbReference type="PROSITE" id="PS50234">
    <property type="entry name" value="VWFA"/>
    <property type="match status" value="1"/>
</dbReference>
<dbReference type="SMART" id="SM00327">
    <property type="entry name" value="VWA"/>
    <property type="match status" value="1"/>
</dbReference>
<dbReference type="AlphaFoldDB" id="A0A9N9A041"/>
<reference evidence="4" key="1">
    <citation type="submission" date="2021-06" db="EMBL/GenBank/DDBJ databases">
        <authorList>
            <person name="Kallberg Y."/>
            <person name="Tangrot J."/>
            <person name="Rosling A."/>
        </authorList>
    </citation>
    <scope>NUCLEOTIDE SEQUENCE</scope>
    <source>
        <strain evidence="4">MT106</strain>
    </source>
</reference>
<keyword evidence="5" id="KW-1185">Reference proteome</keyword>
<dbReference type="OrthoDB" id="5855668at2759"/>
<evidence type="ECO:0000259" key="3">
    <source>
        <dbReference type="PROSITE" id="PS50234"/>
    </source>
</evidence>
<dbReference type="EMBL" id="CAJVPL010000588">
    <property type="protein sequence ID" value="CAG8512474.1"/>
    <property type="molecule type" value="Genomic_DNA"/>
</dbReference>
<dbReference type="GO" id="GO:0005544">
    <property type="term" value="F:calcium-dependent phospholipid binding"/>
    <property type="evidence" value="ECO:0007669"/>
    <property type="project" value="InterPro"/>
</dbReference>
<dbReference type="PANTHER" id="PTHR10857">
    <property type="entry name" value="COPINE"/>
    <property type="match status" value="1"/>
</dbReference>
<dbReference type="InterPro" id="IPR036465">
    <property type="entry name" value="vWFA_dom_sf"/>
</dbReference>
<evidence type="ECO:0000313" key="5">
    <source>
        <dbReference type="Proteomes" id="UP000789831"/>
    </source>
</evidence>